<comment type="similarity">
    <text evidence="2">Belongs to the GTP-binding SRP family.</text>
</comment>
<dbReference type="Pfam" id="PF00448">
    <property type="entry name" value="SRP54"/>
    <property type="match status" value="1"/>
</dbReference>
<dbReference type="Proteomes" id="UP000449710">
    <property type="component" value="Unassembled WGS sequence"/>
</dbReference>
<dbReference type="NCBIfam" id="TIGR03499">
    <property type="entry name" value="FlhF"/>
    <property type="match status" value="1"/>
</dbReference>
<proteinExistence type="inferred from homology"/>
<dbReference type="InterPro" id="IPR003593">
    <property type="entry name" value="AAA+_ATPase"/>
</dbReference>
<dbReference type="InterPro" id="IPR014001">
    <property type="entry name" value="Helicase_ATP-bd"/>
</dbReference>
<keyword evidence="9" id="KW-0342">GTP-binding</keyword>
<dbReference type="Gene3D" id="3.40.50.300">
    <property type="entry name" value="P-loop containing nucleotide triphosphate hydrolases"/>
    <property type="match status" value="1"/>
</dbReference>
<evidence type="ECO:0000256" key="3">
    <source>
        <dbReference type="ARBA" id="ARBA00014919"/>
    </source>
</evidence>
<evidence type="ECO:0000256" key="9">
    <source>
        <dbReference type="ARBA" id="ARBA00023134"/>
    </source>
</evidence>
<dbReference type="EMBL" id="SUMG01000003">
    <property type="protein sequence ID" value="NBG87585.1"/>
    <property type="molecule type" value="Genomic_DNA"/>
</dbReference>
<evidence type="ECO:0000256" key="6">
    <source>
        <dbReference type="ARBA" id="ARBA00022741"/>
    </source>
</evidence>
<dbReference type="RefSeq" id="WP_160719138.1">
    <property type="nucleotide sequence ID" value="NZ_SUMG01000003.1"/>
</dbReference>
<dbReference type="GO" id="GO:0006614">
    <property type="term" value="P:SRP-dependent cotranslational protein targeting to membrane"/>
    <property type="evidence" value="ECO:0007669"/>
    <property type="project" value="UniProtKB-UniRule"/>
</dbReference>
<dbReference type="PANTHER" id="PTHR43134">
    <property type="entry name" value="SIGNAL RECOGNITION PARTICLE RECEPTOR SUBUNIT ALPHA"/>
    <property type="match status" value="1"/>
</dbReference>
<evidence type="ECO:0000256" key="11">
    <source>
        <dbReference type="ARBA" id="ARBA00023225"/>
    </source>
</evidence>
<evidence type="ECO:0000313" key="16">
    <source>
        <dbReference type="EMBL" id="NBG87585.1"/>
    </source>
</evidence>
<dbReference type="GO" id="GO:0005886">
    <property type="term" value="C:plasma membrane"/>
    <property type="evidence" value="ECO:0007669"/>
    <property type="project" value="UniProtKB-SubCell"/>
</dbReference>
<keyword evidence="5" id="KW-1003">Cell membrane</keyword>
<dbReference type="SUPFAM" id="SSF52540">
    <property type="entry name" value="P-loop containing nucleoside triphosphate hydrolases"/>
    <property type="match status" value="1"/>
</dbReference>
<dbReference type="InterPro" id="IPR027417">
    <property type="entry name" value="P-loop_NTPase"/>
</dbReference>
<keyword evidence="6" id="KW-0547">Nucleotide-binding</keyword>
<reference evidence="16 17" key="1">
    <citation type="submission" date="2019-04" db="EMBL/GenBank/DDBJ databases">
        <title>Isachenkonia alkalipeptolytica gen. nov. sp. nov. a new anaerobic, alkiliphilic organothrophic bacterium capable to reduce synthesized ferrihydrite isolated from a soda lake.</title>
        <authorList>
            <person name="Toshchakov S.V."/>
            <person name="Zavarzina D.G."/>
            <person name="Zhilina T.N."/>
            <person name="Kostrikina N.A."/>
            <person name="Kublanov I.V."/>
        </authorList>
    </citation>
    <scope>NUCLEOTIDE SEQUENCE [LARGE SCALE GENOMIC DNA]</scope>
    <source>
        <strain evidence="16 17">Z-1701</strain>
    </source>
</reference>
<evidence type="ECO:0000313" key="17">
    <source>
        <dbReference type="Proteomes" id="UP000449710"/>
    </source>
</evidence>
<evidence type="ECO:0000256" key="5">
    <source>
        <dbReference type="ARBA" id="ARBA00022475"/>
    </source>
</evidence>
<dbReference type="GO" id="GO:0005525">
    <property type="term" value="F:GTP binding"/>
    <property type="evidence" value="ECO:0007669"/>
    <property type="project" value="UniProtKB-UniRule"/>
</dbReference>
<keyword evidence="4" id="KW-0813">Transport</keyword>
<dbReference type="SMART" id="SM00962">
    <property type="entry name" value="SRP54"/>
    <property type="match status" value="1"/>
</dbReference>
<sequence length="406" mass="46181">MKVKKFYGETTEEAVEKVKQELGANAIILHEKEVLPRGIWRFFKSPSVEIVAAREEQVKSKRPEPMKSKGSVPVKTKVAKAMQNPEEEGEENPAVYKRPSAARKTSSEGEDYQELSKELQDMKKLLNTLVQEKPVGNFPAVLQGVHQKPVLDLYKQLKLQDVQEEIIIDLIRQLKEVITDEDTEEEQNQKIRQVLKHKLEEKVIMKNFKPQSKNVVFVGPTGVGKTTTIAKLAARYALEEGKKLGLVSADTYRIAAVEQLKTYSEILNIPIKIVYEAKEITETLEGFSDRDLVLIDTAGRSHRNEDQIKELEDLLFAMEDKDIYLVLSATSSTKDLREITKHYEFLDNYKIIFTKTDEATTYGGILNSSIENDKPVLYLTNGQSVPDDIENASVEKLIHLFTREVD</sequence>
<evidence type="ECO:0000256" key="12">
    <source>
        <dbReference type="ARBA" id="ARBA00025337"/>
    </source>
</evidence>
<dbReference type="GO" id="GO:0015031">
    <property type="term" value="P:protein transport"/>
    <property type="evidence" value="ECO:0007669"/>
    <property type="project" value="UniProtKB-KW"/>
</dbReference>
<keyword evidence="10" id="KW-0472">Membrane</keyword>
<keyword evidence="17" id="KW-1185">Reference proteome</keyword>
<dbReference type="InterPro" id="IPR047040">
    <property type="entry name" value="FlhF__GTPase_dom"/>
</dbReference>
<evidence type="ECO:0000259" key="15">
    <source>
        <dbReference type="PROSITE" id="PS51192"/>
    </source>
</evidence>
<keyword evidence="16" id="KW-0969">Cilium</keyword>
<keyword evidence="16" id="KW-0966">Cell projection</keyword>
<feature type="region of interest" description="Disordered" evidence="14">
    <location>
        <begin position="55"/>
        <end position="113"/>
    </location>
</feature>
<evidence type="ECO:0000256" key="7">
    <source>
        <dbReference type="ARBA" id="ARBA00022795"/>
    </source>
</evidence>
<keyword evidence="11" id="KW-1006">Bacterial flagellum protein export</keyword>
<evidence type="ECO:0000256" key="10">
    <source>
        <dbReference type="ARBA" id="ARBA00023136"/>
    </source>
</evidence>
<organism evidence="16 17">
    <name type="scientific">Isachenkonia alkalipeptolytica</name>
    <dbReference type="NCBI Taxonomy" id="2565777"/>
    <lineage>
        <taxon>Bacteria</taxon>
        <taxon>Bacillati</taxon>
        <taxon>Bacillota</taxon>
        <taxon>Clostridia</taxon>
        <taxon>Eubacteriales</taxon>
        <taxon>Clostridiaceae</taxon>
        <taxon>Isachenkonia</taxon>
    </lineage>
</organism>
<keyword evidence="16" id="KW-0282">Flagellum</keyword>
<evidence type="ECO:0000256" key="14">
    <source>
        <dbReference type="SAM" id="MobiDB-lite"/>
    </source>
</evidence>
<comment type="function">
    <text evidence="12">Necessary for flagellar biosynthesis. May be involved in translocation of the flagellum.</text>
</comment>
<evidence type="ECO:0000256" key="8">
    <source>
        <dbReference type="ARBA" id="ARBA00022927"/>
    </source>
</evidence>
<dbReference type="AlphaFoldDB" id="A0AA44BDY6"/>
<evidence type="ECO:0000256" key="4">
    <source>
        <dbReference type="ARBA" id="ARBA00022448"/>
    </source>
</evidence>
<dbReference type="SMART" id="SM00382">
    <property type="entry name" value="AAA"/>
    <property type="match status" value="1"/>
</dbReference>
<dbReference type="GO" id="GO:0003924">
    <property type="term" value="F:GTPase activity"/>
    <property type="evidence" value="ECO:0007669"/>
    <property type="project" value="UniProtKB-UniRule"/>
</dbReference>
<dbReference type="FunFam" id="3.40.50.300:FF:000695">
    <property type="entry name" value="Flagellar biosynthesis regulator FlhF"/>
    <property type="match status" value="1"/>
</dbReference>
<accession>A0AA44BDY6</accession>
<evidence type="ECO:0000256" key="1">
    <source>
        <dbReference type="ARBA" id="ARBA00004413"/>
    </source>
</evidence>
<dbReference type="InterPro" id="IPR000897">
    <property type="entry name" value="SRP54_GTPase_dom"/>
</dbReference>
<dbReference type="InterPro" id="IPR020006">
    <property type="entry name" value="FlhF"/>
</dbReference>
<dbReference type="Gene3D" id="1.20.120.1380">
    <property type="entry name" value="Flagellar FlhF biosynthesis protein, N domain"/>
    <property type="match status" value="1"/>
</dbReference>
<comment type="subcellular location">
    <subcellularLocation>
        <location evidence="1">Cell membrane</location>
        <topology evidence="1">Peripheral membrane protein</topology>
        <orientation evidence="1">Cytoplasmic side</orientation>
    </subcellularLocation>
</comment>
<protein>
    <recommendedName>
        <fullName evidence="3 13">Flagellar biosynthesis protein FlhF</fullName>
    </recommendedName>
</protein>
<gene>
    <name evidence="16" type="primary">flhF</name>
    <name evidence="16" type="ORF">ISALK_03640</name>
</gene>
<feature type="compositionally biased region" description="Basic and acidic residues" evidence="14">
    <location>
        <begin position="55"/>
        <end position="67"/>
    </location>
</feature>
<feature type="domain" description="Helicase ATP-binding" evidence="15">
    <location>
        <begin position="206"/>
        <end position="349"/>
    </location>
</feature>
<evidence type="ECO:0000256" key="2">
    <source>
        <dbReference type="ARBA" id="ARBA00008531"/>
    </source>
</evidence>
<name>A0AA44BDY6_9CLOT</name>
<dbReference type="CDD" id="cd17873">
    <property type="entry name" value="FlhF"/>
    <property type="match status" value="1"/>
</dbReference>
<keyword evidence="7" id="KW-1005">Bacterial flagellum biogenesis</keyword>
<dbReference type="PANTHER" id="PTHR43134:SF3">
    <property type="entry name" value="FLAGELLAR BIOSYNTHESIS PROTEIN FLHF"/>
    <property type="match status" value="1"/>
</dbReference>
<dbReference type="PROSITE" id="PS51192">
    <property type="entry name" value="HELICASE_ATP_BIND_1"/>
    <property type="match status" value="1"/>
</dbReference>
<keyword evidence="8" id="KW-0653">Protein transport</keyword>
<comment type="caution">
    <text evidence="16">The sequence shown here is derived from an EMBL/GenBank/DDBJ whole genome shotgun (WGS) entry which is preliminary data.</text>
</comment>
<dbReference type="GO" id="GO:0044781">
    <property type="term" value="P:bacterial-type flagellum organization"/>
    <property type="evidence" value="ECO:0007669"/>
    <property type="project" value="UniProtKB-UniRule"/>
</dbReference>
<evidence type="ECO:0000256" key="13">
    <source>
        <dbReference type="NCBIfam" id="TIGR03499"/>
    </source>
</evidence>
<dbReference type="GO" id="GO:0005047">
    <property type="term" value="F:signal recognition particle binding"/>
    <property type="evidence" value="ECO:0007669"/>
    <property type="project" value="TreeGrafter"/>
</dbReference>